<dbReference type="KEGG" id="buz:AYM40_06220"/>
<dbReference type="Proteomes" id="UP000076852">
    <property type="component" value="Chromosome 1"/>
</dbReference>
<evidence type="ECO:0000313" key="2">
    <source>
        <dbReference type="Proteomes" id="UP000076852"/>
    </source>
</evidence>
<proteinExistence type="predicted"/>
<sequence length="942" mass="103674">MSNPNKLLPLVKQYIHFDTLYGQAKQAIETYGGRSWTDTGEHDPGVTFMEGYCYSASDLAYRSTLPLTDLLTPPSADQIAGGGIFPADFGPQMTLTSGPITPEDYRRALLDLYDTTGQYFYFRNAQLVVDPDDYTYWYDSGEKEFSFVKPTSTESSAPVEFKLRGNYTLYVEPTRSALQAQTAAKAALNAFLADNRNIGESVSNVVWTSPQQINPLALIELDENVQNFAAIFAAIYEATEKFISPSAMRYSAAALIAQGERPDAIYQGPYMTNGWIPVLPETVDYTKPVTVNLGGLAQVWLAIDGVKSIVSLREWSNAANTWSWTSQNNSTYPQLWGPDPLTEIVQSVQLITIGGEYVTAAKGDIEAEMSADPVIRDPDVILPYGRYRDVAQYHPATDSIPPCYGLQQLPPGGAQPPLYQFLLPFEQMMANGCRQLAMLPQLLTFRRNGYTVWGGQWPYAPGSPADKVHESYSSALKTQIAANADDYDQELAILNYLLTYFGTQRAAQMLDTTADEFLAVEQNYLGNISELAYHRDNIRPDEVSALQKRIASRLGFGIDLFDNPVDLSRLPFYLIEHRALLPVRPSSQYDAPNYPAGVTLSDDQSTLTVVLDPATSVSELLVGQLIDLVLVGGLAEPKENGDYTLTALIVGAIDVEGNSFSLYLQDNPELVLNMGRIVDAQNAKKLYWKNCQAWLQDIDYPLMYAADQDGVPADERVLAISGKFPFPAILRVGDTLVVNAIEDPVATGAGVSAWELPVTVKAIDGVAGTVTVVKADGAEHDFPVGTDVRNYFWYAGSSFDRFSFIVSLVLNKAILPQQGDAYTTERWIRQCVQAEIPACVSVVIHWLDDVNVNPSSPVSFQNFSRSYSSWQAGKTAPSTATYQLLWQLSLGLLPTRLIGIGTMVIASSDQRSQVIGPDGTDWNVDVIAKNSLFLVPKKYVPS</sequence>
<gene>
    <name evidence="1" type="ORF">AYM40_06220</name>
</gene>
<reference evidence="1 2" key="1">
    <citation type="journal article" date="2016" name="Gene">
        <title>PacBio SMRT assembly of a complex multi-replicon genome reveals chlorocatechol degradative operon in a region of genome plasticity.</title>
        <authorList>
            <person name="Ricker N."/>
            <person name="Shen S.Y."/>
            <person name="Goordial J."/>
            <person name="Jin S."/>
            <person name="Fulthorpe R.R."/>
        </authorList>
    </citation>
    <scope>NUCLEOTIDE SEQUENCE [LARGE SCALE GENOMIC DNA]</scope>
    <source>
        <strain evidence="1 2">OLGA172</strain>
    </source>
</reference>
<name>A0A160FIE3_9BURK</name>
<dbReference type="RefSeq" id="WP_063495458.1">
    <property type="nucleotide sequence ID" value="NZ_CP014578.1"/>
</dbReference>
<dbReference type="OrthoDB" id="8263000at2"/>
<keyword evidence="2" id="KW-1185">Reference proteome</keyword>
<accession>A0A160FIE3</accession>
<dbReference type="STRING" id="1804984.AYM40_06220"/>
<dbReference type="EMBL" id="CP014578">
    <property type="protein sequence ID" value="ANB72010.1"/>
    <property type="molecule type" value="Genomic_DNA"/>
</dbReference>
<protein>
    <submittedName>
        <fullName evidence="1">Uncharacterized protein</fullName>
    </submittedName>
</protein>
<organism evidence="1 2">
    <name type="scientific">Paraburkholderia phytofirmans OLGA172</name>
    <dbReference type="NCBI Taxonomy" id="1417228"/>
    <lineage>
        <taxon>Bacteria</taxon>
        <taxon>Pseudomonadati</taxon>
        <taxon>Pseudomonadota</taxon>
        <taxon>Betaproteobacteria</taxon>
        <taxon>Burkholderiales</taxon>
        <taxon>Burkholderiaceae</taxon>
        <taxon>Paraburkholderia</taxon>
    </lineage>
</organism>
<dbReference type="AlphaFoldDB" id="A0A160FIE3"/>
<evidence type="ECO:0000313" key="1">
    <source>
        <dbReference type="EMBL" id="ANB72010.1"/>
    </source>
</evidence>